<dbReference type="Proteomes" id="UP001161405">
    <property type="component" value="Unassembled WGS sequence"/>
</dbReference>
<evidence type="ECO:0000313" key="2">
    <source>
        <dbReference type="EMBL" id="GLQ18868.1"/>
    </source>
</evidence>
<reference evidence="2" key="2">
    <citation type="submission" date="2023-01" db="EMBL/GenBank/DDBJ databases">
        <title>Draft genome sequence of Maritalea porphyrae strain NBRC 107169.</title>
        <authorList>
            <person name="Sun Q."/>
            <person name="Mori K."/>
        </authorList>
    </citation>
    <scope>NUCLEOTIDE SEQUENCE</scope>
    <source>
        <strain evidence="2">NBRC 107169</strain>
    </source>
</reference>
<evidence type="ECO:0000313" key="3">
    <source>
        <dbReference type="Proteomes" id="UP001161405"/>
    </source>
</evidence>
<dbReference type="SUPFAM" id="SSF56112">
    <property type="entry name" value="Protein kinase-like (PK-like)"/>
    <property type="match status" value="1"/>
</dbReference>
<dbReference type="Gene3D" id="3.90.1200.10">
    <property type="match status" value="1"/>
</dbReference>
<sequence length="243" mass="27419">MGWDALQFWDQDAKRIKRFTNGVANEVWSVTIRDQKAVARLGSRSDADLQWETNLLIFLDRNGICVPKPIPTLDGRLFANGLVVMEHLDGTTPKTKDDWKRVTETIRRVHELTKDWPQRPGWKSSIDLINSNSGTKIDLTAMPAEGVKRCRNAWRKIEGLPQSVVHGDLNPGNILMSGDKVALIDWDESRVDVSSLDLALPHNAAEIDADRLEKIAQAVSAWEAAVCWDDDYSRRRLAEVKPV</sequence>
<evidence type="ECO:0000259" key="1">
    <source>
        <dbReference type="Pfam" id="PF01636"/>
    </source>
</evidence>
<dbReference type="EMBL" id="BSNI01000002">
    <property type="protein sequence ID" value="GLQ18868.1"/>
    <property type="molecule type" value="Genomic_DNA"/>
</dbReference>
<comment type="caution">
    <text evidence="2">The sequence shown here is derived from an EMBL/GenBank/DDBJ whole genome shotgun (WGS) entry which is preliminary data.</text>
</comment>
<accession>A0ABQ5UUL2</accession>
<protein>
    <recommendedName>
        <fullName evidence="1">Aminoglycoside phosphotransferase domain-containing protein</fullName>
    </recommendedName>
</protein>
<dbReference type="InterPro" id="IPR011009">
    <property type="entry name" value="Kinase-like_dom_sf"/>
</dbReference>
<name>A0ABQ5UUL2_9HYPH</name>
<proteinExistence type="predicted"/>
<keyword evidence="3" id="KW-1185">Reference proteome</keyword>
<gene>
    <name evidence="2" type="ORF">GCM10007879_31170</name>
</gene>
<dbReference type="Gene3D" id="3.30.200.20">
    <property type="entry name" value="Phosphorylase Kinase, domain 1"/>
    <property type="match status" value="1"/>
</dbReference>
<feature type="domain" description="Aminoglycoside phosphotransferase" evidence="1">
    <location>
        <begin position="16"/>
        <end position="210"/>
    </location>
</feature>
<reference evidence="2" key="1">
    <citation type="journal article" date="2014" name="Int. J. Syst. Evol. Microbiol.">
        <title>Complete genome of a new Firmicutes species belonging to the dominant human colonic microbiota ('Ruminococcus bicirculans') reveals two chromosomes and a selective capacity to utilize plant glucans.</title>
        <authorList>
            <consortium name="NISC Comparative Sequencing Program"/>
            <person name="Wegmann U."/>
            <person name="Louis P."/>
            <person name="Goesmann A."/>
            <person name="Henrissat B."/>
            <person name="Duncan S.H."/>
            <person name="Flint H.J."/>
        </authorList>
    </citation>
    <scope>NUCLEOTIDE SEQUENCE</scope>
    <source>
        <strain evidence="2">NBRC 107169</strain>
    </source>
</reference>
<organism evidence="2 3">
    <name type="scientific">Maritalea porphyrae</name>
    <dbReference type="NCBI Taxonomy" id="880732"/>
    <lineage>
        <taxon>Bacteria</taxon>
        <taxon>Pseudomonadati</taxon>
        <taxon>Pseudomonadota</taxon>
        <taxon>Alphaproteobacteria</taxon>
        <taxon>Hyphomicrobiales</taxon>
        <taxon>Devosiaceae</taxon>
        <taxon>Maritalea</taxon>
    </lineage>
</organism>
<dbReference type="InterPro" id="IPR002575">
    <property type="entry name" value="Aminoglycoside_PTrfase"/>
</dbReference>
<dbReference type="Pfam" id="PF01636">
    <property type="entry name" value="APH"/>
    <property type="match status" value="1"/>
</dbReference>
<dbReference type="RefSeq" id="WP_284365967.1">
    <property type="nucleotide sequence ID" value="NZ_BSNI01000002.1"/>
</dbReference>